<dbReference type="Proteomes" id="UP000539350">
    <property type="component" value="Unassembled WGS sequence"/>
</dbReference>
<dbReference type="EMBL" id="JACFXU010000013">
    <property type="protein sequence ID" value="MBA6411856.1"/>
    <property type="molecule type" value="Genomic_DNA"/>
</dbReference>
<proteinExistence type="predicted"/>
<dbReference type="InterPro" id="IPR013545">
    <property type="entry name" value="T2SS_protein-GspG_C"/>
</dbReference>
<dbReference type="Gene3D" id="3.30.700.10">
    <property type="entry name" value="Glycoprotein, Type 4 Pilin"/>
    <property type="match status" value="1"/>
</dbReference>
<evidence type="ECO:0000313" key="3">
    <source>
        <dbReference type="Proteomes" id="UP000539350"/>
    </source>
</evidence>
<accession>A0A7W2TTW2</accession>
<dbReference type="InterPro" id="IPR045584">
    <property type="entry name" value="Pilin-like"/>
</dbReference>
<protein>
    <submittedName>
        <fullName evidence="2">Type II secretion system protein GspG</fullName>
    </submittedName>
</protein>
<gene>
    <name evidence="2" type="ORF">H2508_01875</name>
</gene>
<comment type="caution">
    <text evidence="2">The sequence shown here is derived from an EMBL/GenBank/DDBJ whole genome shotgun (WGS) entry which is preliminary data.</text>
</comment>
<dbReference type="RefSeq" id="WP_182168708.1">
    <property type="nucleotide sequence ID" value="NZ_JACFXU010000013.1"/>
</dbReference>
<name>A0A7W2TTW2_9GAMM</name>
<evidence type="ECO:0000313" key="2">
    <source>
        <dbReference type="EMBL" id="MBA6411856.1"/>
    </source>
</evidence>
<evidence type="ECO:0000259" key="1">
    <source>
        <dbReference type="Pfam" id="PF08334"/>
    </source>
</evidence>
<feature type="domain" description="Type II secretion system protein GspG C-terminal" evidence="1">
    <location>
        <begin position="109"/>
        <end position="216"/>
    </location>
</feature>
<keyword evidence="3" id="KW-1185">Reference proteome</keyword>
<reference evidence="2 3" key="1">
    <citation type="submission" date="2020-07" db="EMBL/GenBank/DDBJ databases">
        <title>Halieaceae bacterium, F7430, whole genome shotgun sequencing project.</title>
        <authorList>
            <person name="Jiang S."/>
            <person name="Liu Z.W."/>
            <person name="Du Z.J."/>
        </authorList>
    </citation>
    <scope>NUCLEOTIDE SEQUENCE [LARGE SCALE GENOMIC DNA]</scope>
    <source>
        <strain evidence="2 3">F7430</strain>
    </source>
</reference>
<dbReference type="AlphaFoldDB" id="A0A7W2TTW2"/>
<sequence length="231" mass="25057">MLLRLSIVSASLLFLSACSDPVQDAHKAILESLSGTADIEFIADQSFAHGAVCGQFKQRDKWGESSGTKRYVYRGGVLNSSPNSSDLAIYCSEEPAKVIEERLGISLATHDSAQIEKLISDLSSLATTLEQYYADHSAYPTSDQGLKALTEQPKERLGLGNYPEGGYLKNIPKDPWQQPYDYQGPVWAGVKSPFTLRSLGADGAEGGSKEATDIGTELIPYLQLLLDLADH</sequence>
<dbReference type="SUPFAM" id="SSF54523">
    <property type="entry name" value="Pili subunits"/>
    <property type="match status" value="1"/>
</dbReference>
<dbReference type="Pfam" id="PF08334">
    <property type="entry name" value="T2SSG"/>
    <property type="match status" value="1"/>
</dbReference>
<organism evidence="2 3">
    <name type="scientific">Sediminihaliea albiluteola</name>
    <dbReference type="NCBI Taxonomy" id="2758564"/>
    <lineage>
        <taxon>Bacteria</taxon>
        <taxon>Pseudomonadati</taxon>
        <taxon>Pseudomonadota</taxon>
        <taxon>Gammaproteobacteria</taxon>
        <taxon>Cellvibrionales</taxon>
        <taxon>Halieaceae</taxon>
        <taxon>Sediminihaliea</taxon>
    </lineage>
</organism>
<dbReference type="PROSITE" id="PS51257">
    <property type="entry name" value="PROKAR_LIPOPROTEIN"/>
    <property type="match status" value="1"/>
</dbReference>